<protein>
    <submittedName>
        <fullName evidence="1">Uncharacterized protein</fullName>
    </submittedName>
</protein>
<dbReference type="EMBL" id="BGZK01000174">
    <property type="protein sequence ID" value="GBP25952.1"/>
    <property type="molecule type" value="Genomic_DNA"/>
</dbReference>
<reference evidence="1 2" key="1">
    <citation type="journal article" date="2019" name="Commun. Biol.">
        <title>The bagworm genome reveals a unique fibroin gene that provides high tensile strength.</title>
        <authorList>
            <person name="Kono N."/>
            <person name="Nakamura H."/>
            <person name="Ohtoshi R."/>
            <person name="Tomita M."/>
            <person name="Numata K."/>
            <person name="Arakawa K."/>
        </authorList>
    </citation>
    <scope>NUCLEOTIDE SEQUENCE [LARGE SCALE GENOMIC DNA]</scope>
</reference>
<evidence type="ECO:0000313" key="1">
    <source>
        <dbReference type="EMBL" id="GBP25952.1"/>
    </source>
</evidence>
<accession>A0A4C1UJ00</accession>
<sequence>MSRGLDQILHANKKEVEDPADDLEIKNIKRDFKQSQLTELKIQDRQLTQSEETRLQIKGSGMKEVN</sequence>
<keyword evidence="2" id="KW-1185">Reference proteome</keyword>
<gene>
    <name evidence="1" type="ORF">EVAR_84510_1</name>
</gene>
<comment type="caution">
    <text evidence="1">The sequence shown here is derived from an EMBL/GenBank/DDBJ whole genome shotgun (WGS) entry which is preliminary data.</text>
</comment>
<proteinExistence type="predicted"/>
<organism evidence="1 2">
    <name type="scientific">Eumeta variegata</name>
    <name type="common">Bagworm moth</name>
    <name type="synonym">Eumeta japonica</name>
    <dbReference type="NCBI Taxonomy" id="151549"/>
    <lineage>
        <taxon>Eukaryota</taxon>
        <taxon>Metazoa</taxon>
        <taxon>Ecdysozoa</taxon>
        <taxon>Arthropoda</taxon>
        <taxon>Hexapoda</taxon>
        <taxon>Insecta</taxon>
        <taxon>Pterygota</taxon>
        <taxon>Neoptera</taxon>
        <taxon>Endopterygota</taxon>
        <taxon>Lepidoptera</taxon>
        <taxon>Glossata</taxon>
        <taxon>Ditrysia</taxon>
        <taxon>Tineoidea</taxon>
        <taxon>Psychidae</taxon>
        <taxon>Oiketicinae</taxon>
        <taxon>Eumeta</taxon>
    </lineage>
</organism>
<dbReference type="Proteomes" id="UP000299102">
    <property type="component" value="Unassembled WGS sequence"/>
</dbReference>
<name>A0A4C1UJ00_EUMVA</name>
<evidence type="ECO:0000313" key="2">
    <source>
        <dbReference type="Proteomes" id="UP000299102"/>
    </source>
</evidence>
<dbReference type="AlphaFoldDB" id="A0A4C1UJ00"/>